<name>A0A6A4TKT9_SCOMX</name>
<evidence type="ECO:0000256" key="1">
    <source>
        <dbReference type="SAM" id="MobiDB-lite"/>
    </source>
</evidence>
<dbReference type="AlphaFoldDB" id="A0A6A4TKT9"/>
<proteinExistence type="predicted"/>
<gene>
    <name evidence="2" type="ORF">F2P81_002982</name>
</gene>
<evidence type="ECO:0000313" key="3">
    <source>
        <dbReference type="Proteomes" id="UP000438429"/>
    </source>
</evidence>
<dbReference type="EMBL" id="VEVO01000003">
    <property type="protein sequence ID" value="KAF0043824.1"/>
    <property type="molecule type" value="Genomic_DNA"/>
</dbReference>
<feature type="region of interest" description="Disordered" evidence="1">
    <location>
        <begin position="71"/>
        <end position="90"/>
    </location>
</feature>
<reference evidence="2 3" key="1">
    <citation type="submission" date="2019-06" db="EMBL/GenBank/DDBJ databases">
        <title>Draft genomes of female and male turbot (Scophthalmus maximus).</title>
        <authorList>
            <person name="Xu H."/>
            <person name="Xu X.-W."/>
            <person name="Shao C."/>
            <person name="Chen S."/>
        </authorList>
    </citation>
    <scope>NUCLEOTIDE SEQUENCE [LARGE SCALE GENOMIC DNA]</scope>
    <source>
        <strain evidence="2">Ysfricsl-2016a</strain>
        <tissue evidence="2">Blood</tissue>
    </source>
</reference>
<dbReference type="Proteomes" id="UP000438429">
    <property type="component" value="Unassembled WGS sequence"/>
</dbReference>
<protein>
    <submittedName>
        <fullName evidence="2">Uncharacterized protein</fullName>
    </submittedName>
</protein>
<comment type="caution">
    <text evidence="2">The sequence shown here is derived from an EMBL/GenBank/DDBJ whole genome shotgun (WGS) entry which is preliminary data.</text>
</comment>
<sequence>MISIFSSSCNDKLNVSCSRSAESAPGAEPVKPLAAFKLHDGTASYTPGVVSFYGGLRSGDADSYRHIRTSATPEESTTYEPEGLKQKLGSDRTMDAPNILLGNIYAWCSPQRLEHYTESTSRAIEAVVQETLPVQMARVDSRSPDAARRKYVTGIDRRETEKKFEECFDEEIKRRRQN</sequence>
<accession>A0A6A4TKT9</accession>
<evidence type="ECO:0000313" key="2">
    <source>
        <dbReference type="EMBL" id="KAF0043824.1"/>
    </source>
</evidence>
<organism evidence="2 3">
    <name type="scientific">Scophthalmus maximus</name>
    <name type="common">Turbot</name>
    <name type="synonym">Psetta maxima</name>
    <dbReference type="NCBI Taxonomy" id="52904"/>
    <lineage>
        <taxon>Eukaryota</taxon>
        <taxon>Metazoa</taxon>
        <taxon>Chordata</taxon>
        <taxon>Craniata</taxon>
        <taxon>Vertebrata</taxon>
        <taxon>Euteleostomi</taxon>
        <taxon>Actinopterygii</taxon>
        <taxon>Neopterygii</taxon>
        <taxon>Teleostei</taxon>
        <taxon>Neoteleostei</taxon>
        <taxon>Acanthomorphata</taxon>
        <taxon>Carangaria</taxon>
        <taxon>Pleuronectiformes</taxon>
        <taxon>Pleuronectoidei</taxon>
        <taxon>Scophthalmidae</taxon>
        <taxon>Scophthalmus</taxon>
    </lineage>
</organism>